<proteinExistence type="predicted"/>
<dbReference type="AlphaFoldDB" id="A0A151HYE3"/>
<organism evidence="2 3">
    <name type="scientific">Atta colombica</name>
    <dbReference type="NCBI Taxonomy" id="520822"/>
    <lineage>
        <taxon>Eukaryota</taxon>
        <taxon>Metazoa</taxon>
        <taxon>Ecdysozoa</taxon>
        <taxon>Arthropoda</taxon>
        <taxon>Hexapoda</taxon>
        <taxon>Insecta</taxon>
        <taxon>Pterygota</taxon>
        <taxon>Neoptera</taxon>
        <taxon>Endopterygota</taxon>
        <taxon>Hymenoptera</taxon>
        <taxon>Apocrita</taxon>
        <taxon>Aculeata</taxon>
        <taxon>Formicoidea</taxon>
        <taxon>Formicidae</taxon>
        <taxon>Myrmicinae</taxon>
        <taxon>Atta</taxon>
    </lineage>
</organism>
<name>A0A151HYE3_9HYME</name>
<dbReference type="EMBL" id="KQ976722">
    <property type="protein sequence ID" value="KYM76694.1"/>
    <property type="molecule type" value="Genomic_DNA"/>
</dbReference>
<reference evidence="2 3" key="1">
    <citation type="submission" date="2015-09" db="EMBL/GenBank/DDBJ databases">
        <title>Atta colombica WGS genome.</title>
        <authorList>
            <person name="Nygaard S."/>
            <person name="Hu H."/>
            <person name="Boomsma J."/>
            <person name="Zhang G."/>
        </authorList>
    </citation>
    <scope>NUCLEOTIDE SEQUENCE [LARGE SCALE GENOMIC DNA]</scope>
    <source>
        <strain evidence="2">Treedump-2</strain>
        <tissue evidence="2">Whole body</tissue>
    </source>
</reference>
<sequence>MSTRLQEKRQQDPGVPFTKTRGYPSGFLRRLPSGEELKRGPAWKGERLEGFKRRPEDRALGGPRDSGKQYSREQETGREFQIPRRPTFFGKTTLVGTTN</sequence>
<feature type="compositionally biased region" description="Basic and acidic residues" evidence="1">
    <location>
        <begin position="32"/>
        <end position="82"/>
    </location>
</feature>
<dbReference type="Proteomes" id="UP000078540">
    <property type="component" value="Unassembled WGS sequence"/>
</dbReference>
<feature type="compositionally biased region" description="Basic and acidic residues" evidence="1">
    <location>
        <begin position="1"/>
        <end position="11"/>
    </location>
</feature>
<protein>
    <submittedName>
        <fullName evidence="2">Uncharacterized protein</fullName>
    </submittedName>
</protein>
<gene>
    <name evidence="2" type="ORF">ALC53_12891</name>
</gene>
<evidence type="ECO:0000313" key="3">
    <source>
        <dbReference type="Proteomes" id="UP000078540"/>
    </source>
</evidence>
<feature type="region of interest" description="Disordered" evidence="1">
    <location>
        <begin position="1"/>
        <end position="99"/>
    </location>
</feature>
<evidence type="ECO:0000313" key="2">
    <source>
        <dbReference type="EMBL" id="KYM76694.1"/>
    </source>
</evidence>
<accession>A0A151HYE3</accession>
<keyword evidence="3" id="KW-1185">Reference proteome</keyword>
<evidence type="ECO:0000256" key="1">
    <source>
        <dbReference type="SAM" id="MobiDB-lite"/>
    </source>
</evidence>